<keyword evidence="2" id="KW-1185">Reference proteome</keyword>
<dbReference type="RefSeq" id="WP_202778665.1">
    <property type="nucleotide sequence ID" value="NZ_CP065425.1"/>
</dbReference>
<dbReference type="InterPro" id="IPR014825">
    <property type="entry name" value="DNA_alkylation"/>
</dbReference>
<gene>
    <name evidence="1" type="ORF">I5776_01560</name>
</gene>
<dbReference type="PANTHER" id="PTHR41291:SF1">
    <property type="entry name" value="DNA ALKYLATION REPAIR PROTEIN"/>
    <property type="match status" value="1"/>
</dbReference>
<name>A0ABX7E5T0_9BACI</name>
<proteinExistence type="predicted"/>
<dbReference type="Gene3D" id="1.25.10.90">
    <property type="match status" value="1"/>
</dbReference>
<dbReference type="EMBL" id="CP065425">
    <property type="protein sequence ID" value="QQZ09697.1"/>
    <property type="molecule type" value="Genomic_DNA"/>
</dbReference>
<dbReference type="Pfam" id="PF08713">
    <property type="entry name" value="DNA_alkylation"/>
    <property type="match status" value="1"/>
</dbReference>
<protein>
    <submittedName>
        <fullName evidence="1">DNA alkylation repair protein</fullName>
    </submittedName>
</protein>
<dbReference type="Proteomes" id="UP000595691">
    <property type="component" value="Chromosome"/>
</dbReference>
<accession>A0ABX7E5T0</accession>
<sequence length="235" mass="26605">MNLQEIMEKLKELGTEQTKKTFIRHGAMEPLFGVKVGDLKKLVKHVKKDQELALSLYETGNYDAMYLAGITVNPKLVSKELLQKWVKQAYCYGLAEYSVAGVAAESNYAIDLAREWIESENETIATCGWSTYTNYLSITPDENLDIEEVRQLLNRIKTTIHQEKNRVRYTMNNFVIAVGTFVKVLHKEAYEVGENIGKVQVNIGETACKVPLATEYIKKVEARGKIGSKKKTCIC</sequence>
<dbReference type="PANTHER" id="PTHR41291">
    <property type="entry name" value="DNA ALKYLATION REPAIR PROTEIN"/>
    <property type="match status" value="1"/>
</dbReference>
<evidence type="ECO:0000313" key="2">
    <source>
        <dbReference type="Proteomes" id="UP000595691"/>
    </source>
</evidence>
<dbReference type="CDD" id="cd06561">
    <property type="entry name" value="AlkD_like"/>
    <property type="match status" value="1"/>
</dbReference>
<organism evidence="1 2">
    <name type="scientific">Heyndrickxia vini</name>
    <dbReference type="NCBI Taxonomy" id="1476025"/>
    <lineage>
        <taxon>Bacteria</taxon>
        <taxon>Bacillati</taxon>
        <taxon>Bacillota</taxon>
        <taxon>Bacilli</taxon>
        <taxon>Bacillales</taxon>
        <taxon>Bacillaceae</taxon>
        <taxon>Heyndrickxia</taxon>
    </lineage>
</organism>
<dbReference type="InterPro" id="IPR016024">
    <property type="entry name" value="ARM-type_fold"/>
</dbReference>
<reference evidence="1 2" key="1">
    <citation type="submission" date="2020-11" db="EMBL/GenBank/DDBJ databases">
        <title>Taxonomic evaluation of the Bacillus sporothermodurans group of bacteria based on whole genome sequences.</title>
        <authorList>
            <person name="Fiedler G."/>
            <person name="Herbstmann A.-D."/>
            <person name="Doll E."/>
            <person name="Wenning M."/>
            <person name="Brinks E."/>
            <person name="Kabisch J."/>
            <person name="Breitenwieser F."/>
            <person name="Lappann M."/>
            <person name="Boehnlein C."/>
            <person name="Franz C."/>
        </authorList>
    </citation>
    <scope>NUCLEOTIDE SEQUENCE [LARGE SCALE GENOMIC DNA]</scope>
    <source>
        <strain evidence="1 2">JCM 19841</strain>
    </source>
</reference>
<evidence type="ECO:0000313" key="1">
    <source>
        <dbReference type="EMBL" id="QQZ09697.1"/>
    </source>
</evidence>
<dbReference type="SUPFAM" id="SSF48371">
    <property type="entry name" value="ARM repeat"/>
    <property type="match status" value="1"/>
</dbReference>